<dbReference type="Gene3D" id="4.10.60.10">
    <property type="entry name" value="Zinc finger, CCHC-type"/>
    <property type="match status" value="1"/>
</dbReference>
<evidence type="ECO:0000313" key="3">
    <source>
        <dbReference type="EMBL" id="KYP69656.1"/>
    </source>
</evidence>
<feature type="region of interest" description="Disordered" evidence="2">
    <location>
        <begin position="209"/>
        <end position="228"/>
    </location>
</feature>
<reference evidence="3 4" key="1">
    <citation type="journal article" date="2012" name="Nat. Biotechnol.">
        <title>Draft genome sequence of pigeonpea (Cajanus cajan), an orphan legume crop of resource-poor farmers.</title>
        <authorList>
            <person name="Varshney R.K."/>
            <person name="Chen W."/>
            <person name="Li Y."/>
            <person name="Bharti A.K."/>
            <person name="Saxena R.K."/>
            <person name="Schlueter J.A."/>
            <person name="Donoghue M.T."/>
            <person name="Azam S."/>
            <person name="Fan G."/>
            <person name="Whaley A.M."/>
            <person name="Farmer A.D."/>
            <person name="Sheridan J."/>
            <person name="Iwata A."/>
            <person name="Tuteja R."/>
            <person name="Penmetsa R.V."/>
            <person name="Wu W."/>
            <person name="Upadhyaya H.D."/>
            <person name="Yang S.P."/>
            <person name="Shah T."/>
            <person name="Saxena K.B."/>
            <person name="Michael T."/>
            <person name="McCombie W.R."/>
            <person name="Yang B."/>
            <person name="Zhang G."/>
            <person name="Yang H."/>
            <person name="Wang J."/>
            <person name="Spillane C."/>
            <person name="Cook D.R."/>
            <person name="May G.D."/>
            <person name="Xu X."/>
            <person name="Jackson S.A."/>
        </authorList>
    </citation>
    <scope>NUCLEOTIDE SEQUENCE [LARGE SCALE GENOMIC DNA]</scope>
    <source>
        <strain evidence="4">cv. Asha</strain>
    </source>
</reference>
<dbReference type="PANTHER" id="PTHR34676:SF27">
    <property type="entry name" value="ASPARTYL-TRNA SYNTHETASE"/>
    <property type="match status" value="1"/>
</dbReference>
<evidence type="ECO:0000313" key="4">
    <source>
        <dbReference type="Proteomes" id="UP000075243"/>
    </source>
</evidence>
<keyword evidence="4" id="KW-1185">Reference proteome</keyword>
<evidence type="ECO:0008006" key="5">
    <source>
        <dbReference type="Google" id="ProtNLM"/>
    </source>
</evidence>
<gene>
    <name evidence="3" type="ORF">KK1_008856</name>
</gene>
<dbReference type="STRING" id="3821.A0A151TRP8"/>
<feature type="compositionally biased region" description="Basic and acidic residues" evidence="2">
    <location>
        <begin position="209"/>
        <end position="221"/>
    </location>
</feature>
<dbReference type="Gramene" id="C.cajan_08604.t">
    <property type="protein sequence ID" value="C.cajan_08604.t"/>
    <property type="gene ID" value="C.cajan_08604"/>
</dbReference>
<dbReference type="Proteomes" id="UP000075243">
    <property type="component" value="Chromosome 3"/>
</dbReference>
<protein>
    <recommendedName>
        <fullName evidence="5">CCHC-type domain-containing protein</fullName>
    </recommendedName>
</protein>
<proteinExistence type="predicted"/>
<keyword evidence="1" id="KW-0175">Coiled coil</keyword>
<dbReference type="Pfam" id="PF14223">
    <property type="entry name" value="Retrotran_gag_2"/>
    <property type="match status" value="1"/>
</dbReference>
<organism evidence="3 4">
    <name type="scientific">Cajanus cajan</name>
    <name type="common">Pigeon pea</name>
    <name type="synonym">Cajanus indicus</name>
    <dbReference type="NCBI Taxonomy" id="3821"/>
    <lineage>
        <taxon>Eukaryota</taxon>
        <taxon>Viridiplantae</taxon>
        <taxon>Streptophyta</taxon>
        <taxon>Embryophyta</taxon>
        <taxon>Tracheophyta</taxon>
        <taxon>Spermatophyta</taxon>
        <taxon>Magnoliopsida</taxon>
        <taxon>eudicotyledons</taxon>
        <taxon>Gunneridae</taxon>
        <taxon>Pentapetalae</taxon>
        <taxon>rosids</taxon>
        <taxon>fabids</taxon>
        <taxon>Fabales</taxon>
        <taxon>Fabaceae</taxon>
        <taxon>Papilionoideae</taxon>
        <taxon>50 kb inversion clade</taxon>
        <taxon>NPAAA clade</taxon>
        <taxon>indigoferoid/millettioid clade</taxon>
        <taxon>Phaseoleae</taxon>
        <taxon>Cajanus</taxon>
    </lineage>
</organism>
<accession>A0A151TRP8</accession>
<dbReference type="AlphaFoldDB" id="A0A151TRP8"/>
<dbReference type="PANTHER" id="PTHR34676">
    <property type="entry name" value="DUF4219 DOMAIN-CONTAINING PROTEIN-RELATED"/>
    <property type="match status" value="1"/>
</dbReference>
<dbReference type="EMBL" id="CM003605">
    <property type="protein sequence ID" value="KYP69656.1"/>
    <property type="molecule type" value="Genomic_DNA"/>
</dbReference>
<name>A0A151TRP8_CAJCA</name>
<sequence length="410" mass="48050">MIMENEGQAVNRPPLFRGTNYDYWRQRMIAFFDACHINMWEVVEQGYYIPHDDVGREIPKRRWNENQKQRFMLNSKSRNALMCALTDKEYTKVHSFKSAKQMWDTLAITYEGSLEAKCNKLSLLVRKNELFEIEENESIQVMFGRFQTIVNELSILGRTYGNFDHIDKLLRSLPKKVHCTKKYNRNPREKVQPLFYECKKPGHYKTECPELEKEREKEKKKSTPHKKKAMMATWEDLDTTSSEDDEQANICLMADIDSSSEFDDEEVNKSDFVELQYAYNQLLTDSSKISTAYKEQKKRISELAKENLLLKKEIAKFSKKLEKRLEEIEILKSDLSKFTLRAKNLENLLKYSKSKNDKSGLGYVNSESENKASTFAYPIYNGHFTPKCNHMHKKGCSKTSNTNIYGPKSI</sequence>
<evidence type="ECO:0000256" key="2">
    <source>
        <dbReference type="SAM" id="MobiDB-lite"/>
    </source>
</evidence>
<feature type="coiled-coil region" evidence="1">
    <location>
        <begin position="293"/>
        <end position="348"/>
    </location>
</feature>
<evidence type="ECO:0000256" key="1">
    <source>
        <dbReference type="SAM" id="Coils"/>
    </source>
</evidence>